<feature type="region of interest" description="Disordered" evidence="1">
    <location>
        <begin position="433"/>
        <end position="506"/>
    </location>
</feature>
<feature type="compositionally biased region" description="Basic and acidic residues" evidence="1">
    <location>
        <begin position="209"/>
        <end position="222"/>
    </location>
</feature>
<dbReference type="GO" id="GO:0003723">
    <property type="term" value="F:RNA binding"/>
    <property type="evidence" value="ECO:0007669"/>
    <property type="project" value="TreeGrafter"/>
</dbReference>
<feature type="compositionally biased region" description="Acidic residues" evidence="1">
    <location>
        <begin position="41"/>
        <end position="50"/>
    </location>
</feature>
<evidence type="ECO:0000256" key="1">
    <source>
        <dbReference type="SAM" id="MobiDB-lite"/>
    </source>
</evidence>
<sequence>MAGSARGDDFDECEEPGGTRWCEWMRDDDNSGSLIVPQSELEGDDFEDEWLAPKQTLSDMQDEELDDDLLHSDDDGPSPGVTAGQDSTFDPTSQTSTKAGRPGGDEGPGVVRVDDRAGTPADGGVSAEDVVDIGIGGSLDNEFQVDDGFSGVIRSPPVAVEVQETVEDEADRGETSEAVSEEEENETWIEELKRESELSEEEDEEEDQESHRLRFKTERKDASAVPLSSVADKRRNIPETLELSEEAAATLFLQATTRTRGWLGRRGRGGRAGCSTPRLQDVGHRGQGALSLRPPYPPGSFSLAASQARGSWRSLSPIQDTSLSHSQAVTPHPTTKLQSDSPLSGWAKIHRTSSQWHHLAPSKQLFPPSGLTCPPQSARLGKQGFINLLPRRPIRNRTTQLVPQPCPLMPPLSHSTPLQQARAPIRQAYGSECQTGLLAPPPPAAQVRPFARQPRSTQETPVCTAKAECKPGVHPGRGAPADLSQKSGPEGSAEDEEARRYGQKLEEQRRLREKLLQHKELRRRQQAEMRKKELLQLAGAPPAGCEPQVRPLMVHSLPAAAPSRVQHLAPPTSAPFRLNAAQQVSSGMPVSSERQLGVTTFLPSRWRSASGPGARWPQRYSPPLDQRTGLKRIVTQQDVSHPLKVRVVQLLEVQAAGGDGDSRPRKQTSQERNVTLRRCIQQEPTTPGGGDGEGAPPTNWIQPGEDRGHQTAQGSGAWSACVEATTRGDSSLVVHINC</sequence>
<reference evidence="2" key="1">
    <citation type="submission" date="2025-08" db="UniProtKB">
        <authorList>
            <consortium name="Ensembl"/>
        </authorList>
    </citation>
    <scope>IDENTIFICATION</scope>
</reference>
<proteinExistence type="predicted"/>
<dbReference type="STRING" id="1676925.ENSPKIP00000032979"/>
<protein>
    <submittedName>
        <fullName evidence="2">Uncharacterized protein</fullName>
    </submittedName>
</protein>
<reference evidence="2" key="2">
    <citation type="submission" date="2025-09" db="UniProtKB">
        <authorList>
            <consortium name="Ensembl"/>
        </authorList>
    </citation>
    <scope>IDENTIFICATION</scope>
</reference>
<dbReference type="PANTHER" id="PTHR22014:SF2">
    <property type="entry name" value="RNA-BINDING PROTEIN 33"/>
    <property type="match status" value="1"/>
</dbReference>
<dbReference type="Proteomes" id="UP000261540">
    <property type="component" value="Unplaced"/>
</dbReference>
<dbReference type="Ensembl" id="ENSPKIT00000013862.1">
    <property type="protein sequence ID" value="ENSPKIP00000032979.1"/>
    <property type="gene ID" value="ENSPKIG00000012865.1"/>
</dbReference>
<feature type="region of interest" description="Disordered" evidence="1">
    <location>
        <begin position="656"/>
        <end position="716"/>
    </location>
</feature>
<name>A0A3B3SQF9_9TELE</name>
<organism evidence="2 3">
    <name type="scientific">Paramormyrops kingsleyae</name>
    <dbReference type="NCBI Taxonomy" id="1676925"/>
    <lineage>
        <taxon>Eukaryota</taxon>
        <taxon>Metazoa</taxon>
        <taxon>Chordata</taxon>
        <taxon>Craniata</taxon>
        <taxon>Vertebrata</taxon>
        <taxon>Euteleostomi</taxon>
        <taxon>Actinopterygii</taxon>
        <taxon>Neopterygii</taxon>
        <taxon>Teleostei</taxon>
        <taxon>Osteoglossocephala</taxon>
        <taxon>Osteoglossomorpha</taxon>
        <taxon>Osteoglossiformes</taxon>
        <taxon>Mormyridae</taxon>
        <taxon>Paramormyrops</taxon>
    </lineage>
</organism>
<evidence type="ECO:0000313" key="2">
    <source>
        <dbReference type="Ensembl" id="ENSPKIP00000032979.1"/>
    </source>
</evidence>
<feature type="compositionally biased region" description="Polar residues" evidence="1">
    <location>
        <begin position="84"/>
        <end position="98"/>
    </location>
</feature>
<dbReference type="InterPro" id="IPR039878">
    <property type="entry name" value="RBM33"/>
</dbReference>
<dbReference type="PANTHER" id="PTHR22014">
    <property type="entry name" value="RNA-BINDING PROTEIN 33"/>
    <property type="match status" value="1"/>
</dbReference>
<feature type="region of interest" description="Disordered" evidence="1">
    <location>
        <begin position="148"/>
        <end position="227"/>
    </location>
</feature>
<feature type="compositionally biased region" description="Basic and acidic residues" evidence="1">
    <location>
        <begin position="497"/>
        <end position="506"/>
    </location>
</feature>
<keyword evidence="3" id="KW-1185">Reference proteome</keyword>
<feature type="region of interest" description="Disordered" evidence="1">
    <location>
        <begin position="1"/>
        <end position="127"/>
    </location>
</feature>
<feature type="region of interest" description="Disordered" evidence="1">
    <location>
        <begin position="263"/>
        <end position="288"/>
    </location>
</feature>
<accession>A0A3B3SQF9</accession>
<dbReference type="AlphaFoldDB" id="A0A3B3SQF9"/>
<feature type="compositionally biased region" description="Acidic residues" evidence="1">
    <location>
        <begin position="198"/>
        <end position="208"/>
    </location>
</feature>
<feature type="compositionally biased region" description="Acidic residues" evidence="1">
    <location>
        <begin position="179"/>
        <end position="189"/>
    </location>
</feature>
<evidence type="ECO:0000313" key="3">
    <source>
        <dbReference type="Proteomes" id="UP000261540"/>
    </source>
</evidence>